<evidence type="ECO:0000256" key="2">
    <source>
        <dbReference type="ARBA" id="ARBA00010323"/>
    </source>
</evidence>
<dbReference type="GO" id="GO:0005886">
    <property type="term" value="C:plasma membrane"/>
    <property type="evidence" value="ECO:0007669"/>
    <property type="project" value="UniProtKB-SubCell"/>
</dbReference>
<dbReference type="Pfam" id="PF03062">
    <property type="entry name" value="MBOAT"/>
    <property type="match status" value="1"/>
</dbReference>
<feature type="transmembrane region" description="Helical" evidence="10">
    <location>
        <begin position="430"/>
        <end position="455"/>
    </location>
</feature>
<dbReference type="InterPro" id="IPR028362">
    <property type="entry name" value="AlgI"/>
</dbReference>
<evidence type="ECO:0000256" key="6">
    <source>
        <dbReference type="ARBA" id="ARBA00022989"/>
    </source>
</evidence>
<dbReference type="GO" id="GO:0016746">
    <property type="term" value="F:acyltransferase activity"/>
    <property type="evidence" value="ECO:0007669"/>
    <property type="project" value="UniProtKB-KW"/>
</dbReference>
<sequence length="499" mass="56178">MLFHSYFFILVFLPLSLSGWYLLNRMKRFKLAQGYLIGMSLWFYAWYNVSFLWVMLGSCLFNFGVSFLLSRRDAPQMRKFLLIIGCAVNIGALGVFKYYNFFVENVNAVFGADFQTRNILLPLGISFFTFQQLSYLIDRCRGEAPHYGAVDYLSFVTFFPSLVSGPIVLHASTVPQFQDETRRKFSAEGFAKGVMQFAIGLGKKVLLADTLALAVNYGYENIASLDAPAAFVAAVGYTLELYFDFSGYSDMAIGVGKMFGIEIPENFNSPYRAVSVKDFWKRWHMTLSRFLQTYVYFPLGGSRKGKLRTFVNTMITFLVSGLWHGANWTFVFWGFLHGLGVAAAGMAGNKKEGKSPQGKGTQNRALRLLCQLATFSYVCMAFVFFRADSIQDGFLLLSRIFSFRVDGKLSQMAAAMEPSEIYIVTKALSLIAPSLVGAAQIAAMMFLLAVSFFVLSRKNTVQIIERKQISFGFTLWLAFLFAWSVISLSGVSTFVYFNF</sequence>
<feature type="transmembrane region" description="Helical" evidence="10">
    <location>
        <begin position="81"/>
        <end position="99"/>
    </location>
</feature>
<dbReference type="InterPro" id="IPR004299">
    <property type="entry name" value="MBOAT_fam"/>
</dbReference>
<dbReference type="InterPro" id="IPR024194">
    <property type="entry name" value="Ac/AlaTfrase_AlgI/DltB"/>
</dbReference>
<evidence type="ECO:0000256" key="1">
    <source>
        <dbReference type="ARBA" id="ARBA00004651"/>
    </source>
</evidence>
<name>A0A9D2QKA8_9FIRM</name>
<comment type="subcellular location">
    <subcellularLocation>
        <location evidence="1">Cell membrane</location>
        <topology evidence="1">Multi-pass membrane protein</topology>
    </subcellularLocation>
</comment>
<accession>A0A9D2QKA8</accession>
<feature type="transmembrane region" description="Helical" evidence="10">
    <location>
        <begin position="307"/>
        <end position="324"/>
    </location>
</feature>
<organism evidence="11 12">
    <name type="scientific">Candidatus Eisenbergiella intestinigallinarum</name>
    <dbReference type="NCBI Taxonomy" id="2838549"/>
    <lineage>
        <taxon>Bacteria</taxon>
        <taxon>Bacillati</taxon>
        <taxon>Bacillota</taxon>
        <taxon>Clostridia</taxon>
        <taxon>Lachnospirales</taxon>
        <taxon>Lachnospiraceae</taxon>
        <taxon>Eisenbergiella</taxon>
    </lineage>
</organism>
<reference evidence="11" key="2">
    <citation type="submission" date="2021-04" db="EMBL/GenBank/DDBJ databases">
        <authorList>
            <person name="Gilroy R."/>
        </authorList>
    </citation>
    <scope>NUCLEOTIDE SEQUENCE</scope>
    <source>
        <strain evidence="11">ChiBcec1-1630</strain>
    </source>
</reference>
<keyword evidence="7 9" id="KW-0472">Membrane</keyword>
<dbReference type="EMBL" id="DWVS01000373">
    <property type="protein sequence ID" value="HJC89180.1"/>
    <property type="molecule type" value="Genomic_DNA"/>
</dbReference>
<keyword evidence="4 9" id="KW-0808">Transferase</keyword>
<evidence type="ECO:0000313" key="12">
    <source>
        <dbReference type="Proteomes" id="UP000823922"/>
    </source>
</evidence>
<dbReference type="InterPro" id="IPR051085">
    <property type="entry name" value="MB_O-acyltransferase"/>
</dbReference>
<dbReference type="PIRSF" id="PIRSF500217">
    <property type="entry name" value="AlgI"/>
    <property type="match status" value="1"/>
</dbReference>
<evidence type="ECO:0000256" key="10">
    <source>
        <dbReference type="SAM" id="Phobius"/>
    </source>
</evidence>
<evidence type="ECO:0000256" key="4">
    <source>
        <dbReference type="ARBA" id="ARBA00022679"/>
    </source>
</evidence>
<evidence type="ECO:0000256" key="5">
    <source>
        <dbReference type="ARBA" id="ARBA00022692"/>
    </source>
</evidence>
<feature type="transmembrane region" description="Helical" evidence="10">
    <location>
        <begin position="330"/>
        <end position="347"/>
    </location>
</feature>
<feature type="transmembrane region" description="Helical" evidence="10">
    <location>
        <begin position="51"/>
        <end position="69"/>
    </location>
</feature>
<dbReference type="GO" id="GO:0042121">
    <property type="term" value="P:alginic acid biosynthetic process"/>
    <property type="evidence" value="ECO:0007669"/>
    <property type="project" value="InterPro"/>
</dbReference>
<feature type="transmembrane region" description="Helical" evidence="10">
    <location>
        <begin position="119"/>
        <end position="137"/>
    </location>
</feature>
<feature type="transmembrane region" description="Helical" evidence="10">
    <location>
        <begin position="475"/>
        <end position="497"/>
    </location>
</feature>
<evidence type="ECO:0000256" key="7">
    <source>
        <dbReference type="ARBA" id="ARBA00023136"/>
    </source>
</evidence>
<keyword evidence="3 9" id="KW-1003">Cell membrane</keyword>
<dbReference type="PANTHER" id="PTHR13285">
    <property type="entry name" value="ACYLTRANSFERASE"/>
    <property type="match status" value="1"/>
</dbReference>
<keyword evidence="5 10" id="KW-0812">Transmembrane</keyword>
<protein>
    <submittedName>
        <fullName evidence="11">MBOAT family protein</fullName>
    </submittedName>
</protein>
<comment type="caution">
    <text evidence="11">The sequence shown here is derived from an EMBL/GenBank/DDBJ whole genome shotgun (WGS) entry which is preliminary data.</text>
</comment>
<feature type="transmembrane region" description="Helical" evidence="10">
    <location>
        <begin position="368"/>
        <end position="387"/>
    </location>
</feature>
<keyword evidence="8 9" id="KW-0012">Acyltransferase</keyword>
<evidence type="ECO:0000313" key="11">
    <source>
        <dbReference type="EMBL" id="HJC89180.1"/>
    </source>
</evidence>
<evidence type="ECO:0000256" key="9">
    <source>
        <dbReference type="PIRNR" id="PIRNR016636"/>
    </source>
</evidence>
<dbReference type="AlphaFoldDB" id="A0A9D2QKA8"/>
<feature type="transmembrane region" description="Helical" evidence="10">
    <location>
        <begin position="6"/>
        <end position="22"/>
    </location>
</feature>
<reference evidence="11" key="1">
    <citation type="journal article" date="2021" name="PeerJ">
        <title>Extensive microbial diversity within the chicken gut microbiome revealed by metagenomics and culture.</title>
        <authorList>
            <person name="Gilroy R."/>
            <person name="Ravi A."/>
            <person name="Getino M."/>
            <person name="Pursley I."/>
            <person name="Horton D.L."/>
            <person name="Alikhan N.F."/>
            <person name="Baker D."/>
            <person name="Gharbi K."/>
            <person name="Hall N."/>
            <person name="Watson M."/>
            <person name="Adriaenssens E.M."/>
            <person name="Foster-Nyarko E."/>
            <person name="Jarju S."/>
            <person name="Secka A."/>
            <person name="Antonio M."/>
            <person name="Oren A."/>
            <person name="Chaudhuri R.R."/>
            <person name="La Ragione R."/>
            <person name="Hildebrand F."/>
            <person name="Pallen M.J."/>
        </authorList>
    </citation>
    <scope>NUCLEOTIDE SEQUENCE</scope>
    <source>
        <strain evidence="11">ChiBcec1-1630</strain>
    </source>
</reference>
<proteinExistence type="inferred from homology"/>
<dbReference type="PANTHER" id="PTHR13285:SF23">
    <property type="entry name" value="TEICHOIC ACID D-ALANYLTRANSFERASE"/>
    <property type="match status" value="1"/>
</dbReference>
<dbReference type="PIRSF" id="PIRSF016636">
    <property type="entry name" value="AlgI_DltB"/>
    <property type="match status" value="1"/>
</dbReference>
<keyword evidence="6 10" id="KW-1133">Transmembrane helix</keyword>
<evidence type="ECO:0000256" key="3">
    <source>
        <dbReference type="ARBA" id="ARBA00022475"/>
    </source>
</evidence>
<comment type="similarity">
    <text evidence="2 9">Belongs to the membrane-bound acyltransferase family.</text>
</comment>
<evidence type="ECO:0000256" key="8">
    <source>
        <dbReference type="ARBA" id="ARBA00023315"/>
    </source>
</evidence>
<gene>
    <name evidence="11" type="ORF">H9926_14355</name>
</gene>
<dbReference type="Proteomes" id="UP000823922">
    <property type="component" value="Unassembled WGS sequence"/>
</dbReference>